<accession>A0AAW1SDU8</accession>
<feature type="compositionally biased region" description="Low complexity" evidence="5">
    <location>
        <begin position="639"/>
        <end position="660"/>
    </location>
</feature>
<name>A0AAW1SDU8_9CHLO</name>
<evidence type="ECO:0000256" key="3">
    <source>
        <dbReference type="ARBA" id="ARBA00022490"/>
    </source>
</evidence>
<evidence type="ECO:0000256" key="1">
    <source>
        <dbReference type="ARBA" id="ARBA00004496"/>
    </source>
</evidence>
<evidence type="ECO:0000256" key="4">
    <source>
        <dbReference type="ARBA" id="ARBA00022927"/>
    </source>
</evidence>
<dbReference type="PROSITE" id="PS50219">
    <property type="entry name" value="CNH"/>
    <property type="match status" value="1"/>
</dbReference>
<feature type="domain" description="CNH" evidence="6">
    <location>
        <begin position="17"/>
        <end position="279"/>
    </location>
</feature>
<dbReference type="GO" id="GO:0015031">
    <property type="term" value="P:protein transport"/>
    <property type="evidence" value="ECO:0007669"/>
    <property type="project" value="UniProtKB-KW"/>
</dbReference>
<evidence type="ECO:0000259" key="6">
    <source>
        <dbReference type="PROSITE" id="PS50219"/>
    </source>
</evidence>
<comment type="caution">
    <text evidence="7">The sequence shown here is derived from an EMBL/GenBank/DDBJ whole genome shotgun (WGS) entry which is preliminary data.</text>
</comment>
<evidence type="ECO:0000256" key="5">
    <source>
        <dbReference type="SAM" id="MobiDB-lite"/>
    </source>
</evidence>
<reference evidence="7 8" key="1">
    <citation type="journal article" date="2024" name="Nat. Commun.">
        <title>Phylogenomics reveals the evolutionary origins of lichenization in chlorophyte algae.</title>
        <authorList>
            <person name="Puginier C."/>
            <person name="Libourel C."/>
            <person name="Otte J."/>
            <person name="Skaloud P."/>
            <person name="Haon M."/>
            <person name="Grisel S."/>
            <person name="Petersen M."/>
            <person name="Berrin J.G."/>
            <person name="Delaux P.M."/>
            <person name="Dal Grande F."/>
            <person name="Keller J."/>
        </authorList>
    </citation>
    <scope>NUCLEOTIDE SEQUENCE [LARGE SCALE GENOMIC DNA]</scope>
    <source>
        <strain evidence="7 8">SAG 245.80</strain>
    </source>
</reference>
<dbReference type="EMBL" id="JALJOU010000004">
    <property type="protein sequence ID" value="KAK9844012.1"/>
    <property type="molecule type" value="Genomic_DNA"/>
</dbReference>
<feature type="region of interest" description="Disordered" evidence="5">
    <location>
        <begin position="639"/>
        <end position="703"/>
    </location>
</feature>
<dbReference type="AlphaFoldDB" id="A0AAW1SDU8"/>
<dbReference type="GO" id="GO:0016020">
    <property type="term" value="C:membrane"/>
    <property type="evidence" value="ECO:0007669"/>
    <property type="project" value="TreeGrafter"/>
</dbReference>
<dbReference type="InterPro" id="IPR019452">
    <property type="entry name" value="VPS39/TGF_beta_rcpt-assoc_1"/>
</dbReference>
<gene>
    <name evidence="7" type="ORF">WJX81_001849</name>
</gene>
<dbReference type="PANTHER" id="PTHR12894">
    <property type="entry name" value="CNH DOMAIN CONTAINING"/>
    <property type="match status" value="1"/>
</dbReference>
<evidence type="ECO:0000256" key="2">
    <source>
        <dbReference type="ARBA" id="ARBA00022448"/>
    </source>
</evidence>
<comment type="subcellular location">
    <subcellularLocation>
        <location evidence="1">Cytoplasm</location>
    </subcellularLocation>
</comment>
<keyword evidence="4" id="KW-0653">Protein transport</keyword>
<dbReference type="Pfam" id="PF00780">
    <property type="entry name" value="CNH"/>
    <property type="match status" value="1"/>
</dbReference>
<dbReference type="Proteomes" id="UP001445335">
    <property type="component" value="Unassembled WGS sequence"/>
</dbReference>
<dbReference type="Pfam" id="PF10366">
    <property type="entry name" value="Vps39_1"/>
    <property type="match status" value="1"/>
</dbReference>
<sequence length="919" mass="97320">MSDFQAFTCEVVLDNFQKKIEALEVWEGRVFAGLADGTLMVLQEEPSTDVGPRWQVSQAVKGFGQRRILQLQAWPERSLLLCLCEDGLTAHRLPSLALACQATRTRSAGRFALDAASDTVAVAAKRRLLLLRFNGNEFEEAKELGLPDAALALGWCGASVCLGFRREYATMDTNTGALAELFTTGKPGAPLVTPLGGGELLLLKDSVGIALGADARPARRPPLNWSDAPAAVAVSAPYALGLLPAFVEIRGTARAAAGGPAQVLPLQDMAVAAPSTGADGCVYVASRGDAGIRRLAPVAFATQARALADAGEFAEALELTALIPSSEGTEGFERTRLVDMLHTRYAHALFGAGDYDGAFAHFGMCSAASPLVLLRLFPSLAPPALLADLGPSGYDLPEVPEPSGEAFVKAVSLLLPYLLSHRSRIGYRNEELAALAPQQRRQLAEAVDTAILKAMLVMSDTGALLRFVQRPNAASLEEGRAALQAAGRYSELVALYQRRGQHQAALSLLRTLSQAPEELAMAPRGAAAELAGLTGVWAAVKYLVSVGSQHMDLIQAHAQWILSADPEAGLEMLLQARPPLAPAAVLPILSAQVPALCAPYLEAAIALGVASPCGFHDELVRIYLRAVIEQRRGDGAAANGAAASGAASGAGPGPAAALPAGGRGGDGGECGGGASGVEGDAWGQGAVRGAQPGDQPQLASRPDPYTRLKELVTTSQHIDAARLLLLAPKGGFLELRALLLERLDRHMDALRIYVHSMKAPRLAEAYCDRLYERRARGLARAPSAGTGLRLLQPAWSARDMQPGQDIYLALVEVYLERQGDDGAPGGSAPDSSNWEEVARLLSRKHGRIDSLHALNLLPGQVPLRAVLPFLEGGLRSAGEQRRNSTVVRSLRRAENLQVREELIRCRQRSVVVTFERASG</sequence>
<dbReference type="GO" id="GO:0006914">
    <property type="term" value="P:autophagy"/>
    <property type="evidence" value="ECO:0007669"/>
    <property type="project" value="TreeGrafter"/>
</dbReference>
<evidence type="ECO:0000313" key="7">
    <source>
        <dbReference type="EMBL" id="KAK9844012.1"/>
    </source>
</evidence>
<keyword evidence="3" id="KW-0963">Cytoplasm</keyword>
<feature type="compositionally biased region" description="Gly residues" evidence="5">
    <location>
        <begin position="661"/>
        <end position="676"/>
    </location>
</feature>
<evidence type="ECO:0000313" key="8">
    <source>
        <dbReference type="Proteomes" id="UP001445335"/>
    </source>
</evidence>
<dbReference type="InterPro" id="IPR032914">
    <property type="entry name" value="Vam6/VPS39/TRAP1"/>
</dbReference>
<keyword evidence="2" id="KW-0813">Transport</keyword>
<dbReference type="PANTHER" id="PTHR12894:SF27">
    <property type="entry name" value="TRANSFORMING GROWTH FACTOR-BETA RECEPTOR-ASSOCIATED PROTEIN 1"/>
    <property type="match status" value="1"/>
</dbReference>
<dbReference type="GO" id="GO:0005737">
    <property type="term" value="C:cytoplasm"/>
    <property type="evidence" value="ECO:0007669"/>
    <property type="project" value="UniProtKB-SubCell"/>
</dbReference>
<keyword evidence="8" id="KW-1185">Reference proteome</keyword>
<organism evidence="7 8">
    <name type="scientific">Elliptochloris bilobata</name>
    <dbReference type="NCBI Taxonomy" id="381761"/>
    <lineage>
        <taxon>Eukaryota</taxon>
        <taxon>Viridiplantae</taxon>
        <taxon>Chlorophyta</taxon>
        <taxon>core chlorophytes</taxon>
        <taxon>Trebouxiophyceae</taxon>
        <taxon>Trebouxiophyceae incertae sedis</taxon>
        <taxon>Elliptochloris clade</taxon>
        <taxon>Elliptochloris</taxon>
    </lineage>
</organism>
<proteinExistence type="predicted"/>
<dbReference type="InterPro" id="IPR001180">
    <property type="entry name" value="CNH_dom"/>
</dbReference>
<protein>
    <recommendedName>
        <fullName evidence="6">CNH domain-containing protein</fullName>
    </recommendedName>
</protein>
<dbReference type="GO" id="GO:0034058">
    <property type="term" value="P:endosomal vesicle fusion"/>
    <property type="evidence" value="ECO:0007669"/>
    <property type="project" value="TreeGrafter"/>
</dbReference>